<feature type="compositionally biased region" description="Low complexity" evidence="1">
    <location>
        <begin position="155"/>
        <end position="166"/>
    </location>
</feature>
<evidence type="ECO:0000313" key="2">
    <source>
        <dbReference type="EMBL" id="KAK3751914.1"/>
    </source>
</evidence>
<dbReference type="AlphaFoldDB" id="A0AAE0YMX6"/>
<feature type="compositionally biased region" description="Basic and acidic residues" evidence="1">
    <location>
        <begin position="86"/>
        <end position="118"/>
    </location>
</feature>
<keyword evidence="3" id="KW-1185">Reference proteome</keyword>
<protein>
    <submittedName>
        <fullName evidence="2">Uncharacterized protein</fullName>
    </submittedName>
</protein>
<accession>A0AAE0YMX6</accession>
<feature type="compositionally biased region" description="Basic residues" evidence="1">
    <location>
        <begin position="133"/>
        <end position="146"/>
    </location>
</feature>
<dbReference type="EMBL" id="JAWDGP010005804">
    <property type="protein sequence ID" value="KAK3751914.1"/>
    <property type="molecule type" value="Genomic_DNA"/>
</dbReference>
<comment type="caution">
    <text evidence="2">The sequence shown here is derived from an EMBL/GenBank/DDBJ whole genome shotgun (WGS) entry which is preliminary data.</text>
</comment>
<gene>
    <name evidence="2" type="ORF">RRG08_047187</name>
</gene>
<proteinExistence type="predicted"/>
<evidence type="ECO:0000256" key="1">
    <source>
        <dbReference type="SAM" id="MobiDB-lite"/>
    </source>
</evidence>
<dbReference type="Proteomes" id="UP001283361">
    <property type="component" value="Unassembled WGS sequence"/>
</dbReference>
<name>A0AAE0YMX6_9GAST</name>
<reference evidence="2" key="1">
    <citation type="journal article" date="2023" name="G3 (Bethesda)">
        <title>A reference genome for the long-term kleptoplast-retaining sea slug Elysia crispata morphotype clarki.</title>
        <authorList>
            <person name="Eastman K.E."/>
            <person name="Pendleton A.L."/>
            <person name="Shaikh M.A."/>
            <person name="Suttiyut T."/>
            <person name="Ogas R."/>
            <person name="Tomko P."/>
            <person name="Gavelis G."/>
            <person name="Widhalm J.R."/>
            <person name="Wisecaver J.H."/>
        </authorList>
    </citation>
    <scope>NUCLEOTIDE SEQUENCE</scope>
    <source>
        <strain evidence="2">ECLA1</strain>
    </source>
</reference>
<organism evidence="2 3">
    <name type="scientific">Elysia crispata</name>
    <name type="common">lettuce slug</name>
    <dbReference type="NCBI Taxonomy" id="231223"/>
    <lineage>
        <taxon>Eukaryota</taxon>
        <taxon>Metazoa</taxon>
        <taxon>Spiralia</taxon>
        <taxon>Lophotrochozoa</taxon>
        <taxon>Mollusca</taxon>
        <taxon>Gastropoda</taxon>
        <taxon>Heterobranchia</taxon>
        <taxon>Euthyneura</taxon>
        <taxon>Panpulmonata</taxon>
        <taxon>Sacoglossa</taxon>
        <taxon>Placobranchoidea</taxon>
        <taxon>Plakobranchidae</taxon>
        <taxon>Elysia</taxon>
    </lineage>
</organism>
<feature type="region of interest" description="Disordered" evidence="1">
    <location>
        <begin position="86"/>
        <end position="178"/>
    </location>
</feature>
<sequence length="193" mass="22673">MSFSCTNKEETAYSVSDAVRLEQVGVHCVVYKADRGKCEEGCCNRKDYWRKASHWYSGSHRQPTYKDSKATFNVISFQVRLTPAEKQRRYREKRDMDPEKRAAYLKKEQEKYLRDKQSGRKKSVADMTNREHRSAKKIWREKKKAQRAQNKPNQTSLITTPSPSTPKEQLTSPSVSQISRQKLQYFQKVVKEN</sequence>
<evidence type="ECO:0000313" key="3">
    <source>
        <dbReference type="Proteomes" id="UP001283361"/>
    </source>
</evidence>
<feature type="compositionally biased region" description="Polar residues" evidence="1">
    <location>
        <begin position="167"/>
        <end position="178"/>
    </location>
</feature>